<keyword evidence="1" id="KW-0812">Transmembrane</keyword>
<name>A0A7J9AB64_9ROSI</name>
<protein>
    <submittedName>
        <fullName evidence="2">Uncharacterized protein</fullName>
    </submittedName>
</protein>
<dbReference type="EMBL" id="JABEZV010000009">
    <property type="protein sequence ID" value="MBA0721298.1"/>
    <property type="molecule type" value="Genomic_DNA"/>
</dbReference>
<keyword evidence="3" id="KW-1185">Reference proteome</keyword>
<dbReference type="Proteomes" id="UP000593574">
    <property type="component" value="Unassembled WGS sequence"/>
</dbReference>
<dbReference type="AlphaFoldDB" id="A0A7J9AB64"/>
<evidence type="ECO:0000313" key="3">
    <source>
        <dbReference type="Proteomes" id="UP000593574"/>
    </source>
</evidence>
<evidence type="ECO:0000256" key="1">
    <source>
        <dbReference type="SAM" id="Phobius"/>
    </source>
</evidence>
<comment type="caution">
    <text evidence="2">The sequence shown here is derived from an EMBL/GenBank/DDBJ whole genome shotgun (WGS) entry which is preliminary data.</text>
</comment>
<feature type="transmembrane region" description="Helical" evidence="1">
    <location>
        <begin position="12"/>
        <end position="31"/>
    </location>
</feature>
<keyword evidence="1" id="KW-1133">Transmembrane helix</keyword>
<accession>A0A7J9AB64</accession>
<keyword evidence="1" id="KW-0472">Membrane</keyword>
<gene>
    <name evidence="2" type="ORF">Golax_008857</name>
</gene>
<evidence type="ECO:0000313" key="2">
    <source>
        <dbReference type="EMBL" id="MBA0721298.1"/>
    </source>
</evidence>
<proteinExistence type="predicted"/>
<feature type="transmembrane region" description="Helical" evidence="1">
    <location>
        <begin position="51"/>
        <end position="80"/>
    </location>
</feature>
<sequence length="96" mass="11319">MCLQFVSDVERWKRLIMFLFLVRSLGWMRCFPRNVMSILQTTFIGKALGRLFGIILVFLLKVWLAILILLGTLVLLRFLLFKKHYLGFALINLIML</sequence>
<organism evidence="2 3">
    <name type="scientific">Gossypium laxum</name>
    <dbReference type="NCBI Taxonomy" id="34288"/>
    <lineage>
        <taxon>Eukaryota</taxon>
        <taxon>Viridiplantae</taxon>
        <taxon>Streptophyta</taxon>
        <taxon>Embryophyta</taxon>
        <taxon>Tracheophyta</taxon>
        <taxon>Spermatophyta</taxon>
        <taxon>Magnoliopsida</taxon>
        <taxon>eudicotyledons</taxon>
        <taxon>Gunneridae</taxon>
        <taxon>Pentapetalae</taxon>
        <taxon>rosids</taxon>
        <taxon>malvids</taxon>
        <taxon>Malvales</taxon>
        <taxon>Malvaceae</taxon>
        <taxon>Malvoideae</taxon>
        <taxon>Gossypium</taxon>
    </lineage>
</organism>
<reference evidence="2 3" key="1">
    <citation type="journal article" date="2019" name="Genome Biol. Evol.">
        <title>Insights into the evolution of the New World diploid cottons (Gossypium, subgenus Houzingenia) based on genome sequencing.</title>
        <authorList>
            <person name="Grover C.E."/>
            <person name="Arick M.A. 2nd"/>
            <person name="Thrash A."/>
            <person name="Conover J.L."/>
            <person name="Sanders W.S."/>
            <person name="Peterson D.G."/>
            <person name="Frelichowski J.E."/>
            <person name="Scheffler J.A."/>
            <person name="Scheffler B.E."/>
            <person name="Wendel J.F."/>
        </authorList>
    </citation>
    <scope>NUCLEOTIDE SEQUENCE [LARGE SCALE GENOMIC DNA]</scope>
    <source>
        <strain evidence="2">4</strain>
        <tissue evidence="2">Leaf</tissue>
    </source>
</reference>